<evidence type="ECO:0000313" key="3">
    <source>
        <dbReference type="Proteomes" id="UP000076502"/>
    </source>
</evidence>
<dbReference type="AlphaFoldDB" id="A0A154NXH4"/>
<gene>
    <name evidence="2" type="ORF">WN55_02721</name>
</gene>
<proteinExistence type="predicted"/>
<accession>A0A154NXH4</accession>
<keyword evidence="3" id="KW-1185">Reference proteome</keyword>
<dbReference type="Proteomes" id="UP000076502">
    <property type="component" value="Unassembled WGS sequence"/>
</dbReference>
<evidence type="ECO:0000256" key="1">
    <source>
        <dbReference type="SAM" id="MobiDB-lite"/>
    </source>
</evidence>
<sequence length="134" mass="15052">METTFSSHRSRPVLAGVSRPAKREVPGKRGEGLWEGDEKTYGQAETENTGRKRETDKIEVEGNEERDGRRKSVATEVEGYLLRSYVLALASTCWRVVSRCNPWAGVRDEKTQGIDGGFYWVCCHGGVYRTTLGH</sequence>
<feature type="region of interest" description="Disordered" evidence="1">
    <location>
        <begin position="1"/>
        <end position="71"/>
    </location>
</feature>
<feature type="compositionally biased region" description="Basic and acidic residues" evidence="1">
    <location>
        <begin position="48"/>
        <end position="70"/>
    </location>
</feature>
<organism evidence="2 3">
    <name type="scientific">Dufourea novaeangliae</name>
    <name type="common">Sweat bee</name>
    <dbReference type="NCBI Taxonomy" id="178035"/>
    <lineage>
        <taxon>Eukaryota</taxon>
        <taxon>Metazoa</taxon>
        <taxon>Ecdysozoa</taxon>
        <taxon>Arthropoda</taxon>
        <taxon>Hexapoda</taxon>
        <taxon>Insecta</taxon>
        <taxon>Pterygota</taxon>
        <taxon>Neoptera</taxon>
        <taxon>Endopterygota</taxon>
        <taxon>Hymenoptera</taxon>
        <taxon>Apocrita</taxon>
        <taxon>Aculeata</taxon>
        <taxon>Apoidea</taxon>
        <taxon>Anthophila</taxon>
        <taxon>Halictidae</taxon>
        <taxon>Rophitinae</taxon>
        <taxon>Dufourea</taxon>
    </lineage>
</organism>
<reference evidence="2 3" key="1">
    <citation type="submission" date="2015-07" db="EMBL/GenBank/DDBJ databases">
        <title>The genome of Dufourea novaeangliae.</title>
        <authorList>
            <person name="Pan H."/>
            <person name="Kapheim K."/>
        </authorList>
    </citation>
    <scope>NUCLEOTIDE SEQUENCE [LARGE SCALE GENOMIC DNA]</scope>
    <source>
        <strain evidence="2">0120121106</strain>
        <tissue evidence="2">Whole body</tissue>
    </source>
</reference>
<dbReference type="EMBL" id="KQ434778">
    <property type="protein sequence ID" value="KZC04359.1"/>
    <property type="molecule type" value="Genomic_DNA"/>
</dbReference>
<protein>
    <submittedName>
        <fullName evidence="2">Uncharacterized protein</fullName>
    </submittedName>
</protein>
<name>A0A154NXH4_DUFNO</name>
<evidence type="ECO:0000313" key="2">
    <source>
        <dbReference type="EMBL" id="KZC04359.1"/>
    </source>
</evidence>
<feature type="compositionally biased region" description="Basic and acidic residues" evidence="1">
    <location>
        <begin position="21"/>
        <end position="40"/>
    </location>
</feature>